<protein>
    <recommendedName>
        <fullName evidence="3">Secreted protein</fullName>
    </recommendedName>
</protein>
<organism evidence="1 2">
    <name type="scientific">Sphingobium lignivorans</name>
    <dbReference type="NCBI Taxonomy" id="2735886"/>
    <lineage>
        <taxon>Bacteria</taxon>
        <taxon>Pseudomonadati</taxon>
        <taxon>Pseudomonadota</taxon>
        <taxon>Alphaproteobacteria</taxon>
        <taxon>Sphingomonadales</taxon>
        <taxon>Sphingomonadaceae</taxon>
        <taxon>Sphingobium</taxon>
    </lineage>
</organism>
<evidence type="ECO:0000313" key="1">
    <source>
        <dbReference type="EMBL" id="MBB5984743.1"/>
    </source>
</evidence>
<evidence type="ECO:0008006" key="3">
    <source>
        <dbReference type="Google" id="ProtNLM"/>
    </source>
</evidence>
<keyword evidence="2" id="KW-1185">Reference proteome</keyword>
<proteinExistence type="predicted"/>
<dbReference type="Proteomes" id="UP001138540">
    <property type="component" value="Unassembled WGS sequence"/>
</dbReference>
<gene>
    <name evidence="1" type="ORF">HNP60_000717</name>
</gene>
<evidence type="ECO:0000313" key="2">
    <source>
        <dbReference type="Proteomes" id="UP001138540"/>
    </source>
</evidence>
<sequence>MASLMLPSLPAALMVAASTFWSDASIIASLLIQIATGAVSPRSSVTLWASMRVTVAASRARAGLAVDAARAAKKVM</sequence>
<dbReference type="EMBL" id="JACHKA010000001">
    <property type="protein sequence ID" value="MBB5984743.1"/>
    <property type="molecule type" value="Genomic_DNA"/>
</dbReference>
<accession>A0ABR6NDZ8</accession>
<name>A0ABR6NDZ8_9SPHN</name>
<dbReference type="RefSeq" id="WP_260394630.1">
    <property type="nucleotide sequence ID" value="NZ_JACHKA010000001.1"/>
</dbReference>
<comment type="caution">
    <text evidence="1">The sequence shown here is derived from an EMBL/GenBank/DDBJ whole genome shotgun (WGS) entry which is preliminary data.</text>
</comment>
<reference evidence="1 2" key="1">
    <citation type="submission" date="2020-08" db="EMBL/GenBank/DDBJ databases">
        <title>Exploring microbial biodiversity for novel pathways involved in the catabolism of aromatic compounds derived from lignin.</title>
        <authorList>
            <person name="Elkins J."/>
        </authorList>
    </citation>
    <scope>NUCLEOTIDE SEQUENCE [LARGE SCALE GENOMIC DNA]</scope>
    <source>
        <strain evidence="1 2">B1D3A</strain>
    </source>
</reference>